<dbReference type="Gene3D" id="3.30.750.44">
    <property type="match status" value="1"/>
</dbReference>
<gene>
    <name evidence="12" type="ORF">FO440_10770</name>
</gene>
<keyword evidence="6 7" id="KW-0720">Serine protease</keyword>
<evidence type="ECO:0000256" key="8">
    <source>
        <dbReference type="PIRSR" id="PIRSR036421-1"/>
    </source>
</evidence>
<protein>
    <recommendedName>
        <fullName evidence="7">Tricorn protease homolog</fullName>
        <ecNumber evidence="7">3.4.21.-</ecNumber>
    </recommendedName>
</protein>
<feature type="chain" id="PRO_5021893572" description="Tricorn protease homolog" evidence="10">
    <location>
        <begin position="21"/>
        <end position="1088"/>
    </location>
</feature>
<dbReference type="InterPro" id="IPR011042">
    <property type="entry name" value="6-blade_b-propeller_TolB-like"/>
</dbReference>
<dbReference type="PIRSF" id="PIRSF036421">
    <property type="entry name" value="Tricorn_protease"/>
    <property type="match status" value="1"/>
</dbReference>
<accession>A0A556MK18</accession>
<evidence type="ECO:0000256" key="7">
    <source>
        <dbReference type="PIRNR" id="PIRNR036421"/>
    </source>
</evidence>
<evidence type="ECO:0000256" key="9">
    <source>
        <dbReference type="PIRSR" id="PIRSR036421-3"/>
    </source>
</evidence>
<reference evidence="12 13" key="1">
    <citation type="submission" date="2019-07" db="EMBL/GenBank/DDBJ databases">
        <authorList>
            <person name="Huq M.A."/>
        </authorList>
    </citation>
    <scope>NUCLEOTIDE SEQUENCE [LARGE SCALE GENOMIC DNA]</scope>
    <source>
        <strain evidence="12 13">MAH-19</strain>
    </source>
</reference>
<dbReference type="Pfam" id="PF03572">
    <property type="entry name" value="Peptidase_S41"/>
    <property type="match status" value="1"/>
</dbReference>
<dbReference type="SUPFAM" id="SSF82171">
    <property type="entry name" value="DPP6 N-terminal domain-like"/>
    <property type="match status" value="2"/>
</dbReference>
<dbReference type="EMBL" id="VLPK01000002">
    <property type="protein sequence ID" value="TSJ40240.1"/>
    <property type="molecule type" value="Genomic_DNA"/>
</dbReference>
<feature type="active site" description="Charge relay system" evidence="8">
    <location>
        <position position="1049"/>
    </location>
</feature>
<keyword evidence="3 7" id="KW-0963">Cytoplasm</keyword>
<sequence length="1088" mass="121273">MKKFSLIVLLIGAAIGRSVAQNHALFMQQPAISPDGNWIAFEYKGNIFKVAAAGGAAIPLTINNSYNGYPVWSHDGKTIAFASDRYGNFDVYTMPADGGTAKRLTFDSSRDLPFEFSADDKTIYFGSRRHDVASSVRFPEDGYFTKLYKVSAKGGRSLMVNSAGTEFVHFDKGGDKFIYQDSKGYENPYRKHHTSSVTRDIWTYNLKTNTYTKVSTYKGEDREPVWGNGGTFYYLSERNGTQNLFRSSEADVNKITQLTTFDKNPVRNLSRAENGTFAFTQNGDIYTLKEGNKPQKIEITINADFNGDQTKNIAVQGGATEMTVSPDGKEIAFVYRGEIFAASAEGGIVKRLTNTPYQERMIKFSTDGRSIFYSVENEQSWDIYKIGIANKSEPYFYAATTLTTEPVIATDKDEFQPVPSPDGKKIAYLEERNIVKIFDIASKKTIDILPEGVNFSYADGDQNFVWSADSKYLLAQSSEGNALGRSQVVLIKADGSKGRVNLTQSGFDNGNPQFGMGDKMMYWVNDKQGLRNLSQGSQGDIYAMFFDQAAWDKYQLNKEDLSIRTETEKRDSVDIKKAMAKADSIAKAQKKKITPPAVPEFSPNLENLEDRTERLTLTSSQIGDSKLSKDGEKLYYLARYDKGFNLWVLTPRTRETRVLAELNSGGGSLEMSKDGKSLFLLSGGNIMRIGVDDGKVTPVPISSTFTLNASGERAYIYEHVWKQVKKKLFDPKLQGVDWNYYHDNYARFLPYINNNYDFQVILSELLGELNVSHTGGIYAVNFPDGERTGALGLLYDAAKGGDGLLVRDIITGGPFAVAKTKLKKGFIIDKIDGVAITADADWSVLLNNKTNKYTLITFHDPASKEVYNETIKPISAGAENELLYDRWVRKMEHLTDSLSHGEVGYVHVREMNEQSFRETFDKVLGKNVNKKSLIVDTRFNGGGWLHDALVTFLSGKTYFTFRPQGHVTTGGESSSRWDKPSCVLMSEGNYSDAFMFPYAYKELGIGKLIGMPVAGTGTAVWWEDQIDRSIIFGIPMISSWGANATRPTENEELEPDIKVDNDYNSVLAGEDKQLEAAVKEMLKEAGGK</sequence>
<dbReference type="CDD" id="cd07562">
    <property type="entry name" value="Peptidase_S41_TRI"/>
    <property type="match status" value="1"/>
</dbReference>
<evidence type="ECO:0000259" key="11">
    <source>
        <dbReference type="SMART" id="SM00245"/>
    </source>
</evidence>
<keyword evidence="4 7" id="KW-0645">Protease</keyword>
<evidence type="ECO:0000256" key="4">
    <source>
        <dbReference type="ARBA" id="ARBA00022670"/>
    </source>
</evidence>
<dbReference type="InterPro" id="IPR028204">
    <property type="entry name" value="Tricorn_C1"/>
</dbReference>
<comment type="similarity">
    <text evidence="2 7">Belongs to the peptidase S41B family.</text>
</comment>
<feature type="site" description="Transition state stabilizer; via amide nitrogen" evidence="9">
    <location>
        <position position="992"/>
    </location>
</feature>
<name>A0A556MK18_9SPHI</name>
<dbReference type="AlphaFoldDB" id="A0A556MK18"/>
<dbReference type="InterPro" id="IPR012393">
    <property type="entry name" value="Tricorn_protease"/>
</dbReference>
<dbReference type="EC" id="3.4.21.-" evidence="7"/>
<dbReference type="GO" id="GO:0008236">
    <property type="term" value="F:serine-type peptidase activity"/>
    <property type="evidence" value="ECO:0007669"/>
    <property type="project" value="UniProtKB-UniRule"/>
</dbReference>
<dbReference type="SUPFAM" id="SSF52096">
    <property type="entry name" value="ClpP/crotonase"/>
    <property type="match status" value="1"/>
</dbReference>
<dbReference type="PANTHER" id="PTHR43253:SF1">
    <property type="entry name" value="TRICORN PROTEASE HOMOLOG 2-RELATED"/>
    <property type="match status" value="1"/>
</dbReference>
<comment type="function">
    <text evidence="7">Degrades oligopeptides.</text>
</comment>
<proteinExistence type="inferred from homology"/>
<dbReference type="RefSeq" id="WP_144248278.1">
    <property type="nucleotide sequence ID" value="NZ_VLPK01000002.1"/>
</dbReference>
<feature type="active site" description="Charge relay system" evidence="8">
    <location>
        <position position="773"/>
    </location>
</feature>
<dbReference type="Gene3D" id="3.90.226.10">
    <property type="entry name" value="2-enoyl-CoA Hydratase, Chain A, domain 1"/>
    <property type="match status" value="1"/>
</dbReference>
<dbReference type="OrthoDB" id="9815657at2"/>
<dbReference type="Gene3D" id="2.120.10.30">
    <property type="entry name" value="TolB, C-terminal domain"/>
    <property type="match status" value="1"/>
</dbReference>
<evidence type="ECO:0000256" key="2">
    <source>
        <dbReference type="ARBA" id="ARBA00008524"/>
    </source>
</evidence>
<dbReference type="GO" id="GO:0005737">
    <property type="term" value="C:cytoplasm"/>
    <property type="evidence" value="ECO:0007669"/>
    <property type="project" value="UniProtKB-SubCell"/>
</dbReference>
<keyword evidence="10" id="KW-0732">Signal</keyword>
<evidence type="ECO:0000313" key="13">
    <source>
        <dbReference type="Proteomes" id="UP000318733"/>
    </source>
</evidence>
<dbReference type="InterPro" id="IPR005151">
    <property type="entry name" value="Tail-specific_protease"/>
</dbReference>
<evidence type="ECO:0000256" key="1">
    <source>
        <dbReference type="ARBA" id="ARBA00004496"/>
    </source>
</evidence>
<keyword evidence="13" id="KW-1185">Reference proteome</keyword>
<evidence type="ECO:0000256" key="5">
    <source>
        <dbReference type="ARBA" id="ARBA00022801"/>
    </source>
</evidence>
<keyword evidence="5 7" id="KW-0378">Hydrolase</keyword>
<dbReference type="Pfam" id="PF14684">
    <property type="entry name" value="Tricorn_C1"/>
    <property type="match status" value="1"/>
</dbReference>
<evidence type="ECO:0000256" key="3">
    <source>
        <dbReference type="ARBA" id="ARBA00022490"/>
    </source>
</evidence>
<dbReference type="Pfam" id="PF07676">
    <property type="entry name" value="PD40"/>
    <property type="match status" value="2"/>
</dbReference>
<comment type="subcellular location">
    <subcellularLocation>
        <location evidence="1 7">Cytoplasm</location>
    </subcellularLocation>
</comment>
<dbReference type="GO" id="GO:0006508">
    <property type="term" value="P:proteolysis"/>
    <property type="evidence" value="ECO:0007669"/>
    <property type="project" value="UniProtKB-UniRule"/>
</dbReference>
<evidence type="ECO:0000313" key="12">
    <source>
        <dbReference type="EMBL" id="TSJ40240.1"/>
    </source>
</evidence>
<evidence type="ECO:0000256" key="10">
    <source>
        <dbReference type="SAM" id="SignalP"/>
    </source>
</evidence>
<feature type="active site" description="Nucleophile" evidence="8">
    <location>
        <position position="991"/>
    </location>
</feature>
<organism evidence="12 13">
    <name type="scientific">Mucilaginibacter corticis</name>
    <dbReference type="NCBI Taxonomy" id="2597670"/>
    <lineage>
        <taxon>Bacteria</taxon>
        <taxon>Pseudomonadati</taxon>
        <taxon>Bacteroidota</taxon>
        <taxon>Sphingobacteriia</taxon>
        <taxon>Sphingobacteriales</taxon>
        <taxon>Sphingobacteriaceae</taxon>
        <taxon>Mucilaginibacter</taxon>
    </lineage>
</organism>
<dbReference type="PANTHER" id="PTHR43253">
    <property type="entry name" value="TRICORN PROTEASE HOMOLOG 2-RELATED"/>
    <property type="match status" value="1"/>
</dbReference>
<dbReference type="SMART" id="SM00245">
    <property type="entry name" value="TSPc"/>
    <property type="match status" value="1"/>
</dbReference>
<dbReference type="Proteomes" id="UP000318733">
    <property type="component" value="Unassembled WGS sequence"/>
</dbReference>
<feature type="domain" description="Tail specific protease" evidence="11">
    <location>
        <begin position="864"/>
        <end position="1060"/>
    </location>
</feature>
<dbReference type="Pfam" id="PF26549">
    <property type="entry name" value="Tricorn_N"/>
    <property type="match status" value="1"/>
</dbReference>
<feature type="signal peptide" evidence="10">
    <location>
        <begin position="1"/>
        <end position="20"/>
    </location>
</feature>
<evidence type="ECO:0000256" key="6">
    <source>
        <dbReference type="ARBA" id="ARBA00022825"/>
    </source>
</evidence>
<dbReference type="InterPro" id="IPR029045">
    <property type="entry name" value="ClpP/crotonase-like_dom_sf"/>
</dbReference>
<dbReference type="InterPro" id="IPR011659">
    <property type="entry name" value="WD40"/>
</dbReference>
<comment type="caution">
    <text evidence="12">The sequence shown here is derived from an EMBL/GenBank/DDBJ whole genome shotgun (WGS) entry which is preliminary data.</text>
</comment>
<dbReference type="Gene3D" id="2.120.10.60">
    <property type="entry name" value="Tricorn protease N-terminal domain"/>
    <property type="match status" value="2"/>
</dbReference>